<comment type="caution">
    <text evidence="2">The sequence shown here is derived from an EMBL/GenBank/DDBJ whole genome shotgun (WGS) entry which is preliminary data.</text>
</comment>
<evidence type="ECO:0000256" key="1">
    <source>
        <dbReference type="SAM" id="MobiDB-lite"/>
    </source>
</evidence>
<name>A0A0B2A8V5_9MICO</name>
<evidence type="ECO:0000313" key="2">
    <source>
        <dbReference type="EMBL" id="KHK97967.1"/>
    </source>
</evidence>
<organism evidence="2 3">
    <name type="scientific">Microbacterium mangrovi</name>
    <dbReference type="NCBI Taxonomy" id="1348253"/>
    <lineage>
        <taxon>Bacteria</taxon>
        <taxon>Bacillati</taxon>
        <taxon>Actinomycetota</taxon>
        <taxon>Actinomycetes</taxon>
        <taxon>Micrococcales</taxon>
        <taxon>Microbacteriaceae</taxon>
        <taxon>Microbacterium</taxon>
    </lineage>
</organism>
<dbReference type="AlphaFoldDB" id="A0A0B2A8V5"/>
<reference evidence="2 3" key="1">
    <citation type="submission" date="2014-11" db="EMBL/GenBank/DDBJ databases">
        <title>Genome sequence of Microbacterium mangrovi MUSC 115(T).</title>
        <authorList>
            <person name="Lee L.-H."/>
        </authorList>
    </citation>
    <scope>NUCLEOTIDE SEQUENCE [LARGE SCALE GENOMIC DNA]</scope>
    <source>
        <strain evidence="2 3">MUSC 115</strain>
    </source>
</reference>
<sequence length="159" mass="15971">MLVGMLGPVPVTGAASAVTGLRDDDVVAVIASTSTAIRELEALRVVATGVAAQRSTRDAGQGGLAQKRGHRSAVTLIQDLTGTTRTQAGKAARLGQALLEAAPADTSPETEEGGPGGGNDTASIPPAPWHACLGEAFTAGRITVDQQAAIRRGLGEPPT</sequence>
<keyword evidence="3" id="KW-1185">Reference proteome</keyword>
<evidence type="ECO:0000313" key="3">
    <source>
        <dbReference type="Proteomes" id="UP000031030"/>
    </source>
</evidence>
<protein>
    <recommendedName>
        <fullName evidence="4">DUF222 domain-containing protein</fullName>
    </recommendedName>
</protein>
<evidence type="ECO:0008006" key="4">
    <source>
        <dbReference type="Google" id="ProtNLM"/>
    </source>
</evidence>
<feature type="region of interest" description="Disordered" evidence="1">
    <location>
        <begin position="99"/>
        <end position="129"/>
    </location>
</feature>
<gene>
    <name evidence="2" type="ORF">LK09_08980</name>
</gene>
<feature type="non-terminal residue" evidence="2">
    <location>
        <position position="159"/>
    </location>
</feature>
<accession>A0A0B2A8V5</accession>
<proteinExistence type="predicted"/>
<dbReference type="Proteomes" id="UP000031030">
    <property type="component" value="Unassembled WGS sequence"/>
</dbReference>
<dbReference type="EMBL" id="JTDK01000007">
    <property type="protein sequence ID" value="KHK97967.1"/>
    <property type="molecule type" value="Genomic_DNA"/>
</dbReference>